<name>A0ABQ2CW32_9DEIO</name>
<gene>
    <name evidence="1" type="ORF">GCM10008938_11020</name>
</gene>
<keyword evidence="2" id="KW-1185">Reference proteome</keyword>
<comment type="caution">
    <text evidence="1">The sequence shown here is derived from an EMBL/GenBank/DDBJ whole genome shotgun (WGS) entry which is preliminary data.</text>
</comment>
<proteinExistence type="predicted"/>
<sequence length="127" mass="13939">MGPAALAASDVFTPVAAPQMVSDLILYPGAARLVEPKQKAKVDASVTKIFGAFNIKCSSIEEIFWSTKTPQEKVLTGFKVQMDKLKYTYEVVQRIKTGSVIKINAGKQQLHGLWDYSAKTTMLALCK</sequence>
<accession>A0ABQ2CW32</accession>
<protein>
    <submittedName>
        <fullName evidence="1">Uncharacterized protein</fullName>
    </submittedName>
</protein>
<dbReference type="Proteomes" id="UP000632222">
    <property type="component" value="Unassembled WGS sequence"/>
</dbReference>
<dbReference type="EMBL" id="BMOD01000002">
    <property type="protein sequence ID" value="GGJ26667.1"/>
    <property type="molecule type" value="Genomic_DNA"/>
</dbReference>
<organism evidence="1 2">
    <name type="scientific">Deinococcus roseus</name>
    <dbReference type="NCBI Taxonomy" id="392414"/>
    <lineage>
        <taxon>Bacteria</taxon>
        <taxon>Thermotogati</taxon>
        <taxon>Deinococcota</taxon>
        <taxon>Deinococci</taxon>
        <taxon>Deinococcales</taxon>
        <taxon>Deinococcaceae</taxon>
        <taxon>Deinococcus</taxon>
    </lineage>
</organism>
<evidence type="ECO:0000313" key="1">
    <source>
        <dbReference type="EMBL" id="GGJ26667.1"/>
    </source>
</evidence>
<reference evidence="2" key="1">
    <citation type="journal article" date="2019" name="Int. J. Syst. Evol. Microbiol.">
        <title>The Global Catalogue of Microorganisms (GCM) 10K type strain sequencing project: providing services to taxonomists for standard genome sequencing and annotation.</title>
        <authorList>
            <consortium name="The Broad Institute Genomics Platform"/>
            <consortium name="The Broad Institute Genome Sequencing Center for Infectious Disease"/>
            <person name="Wu L."/>
            <person name="Ma J."/>
        </authorList>
    </citation>
    <scope>NUCLEOTIDE SEQUENCE [LARGE SCALE GENOMIC DNA]</scope>
    <source>
        <strain evidence="2">JCM 14370</strain>
    </source>
</reference>
<evidence type="ECO:0000313" key="2">
    <source>
        <dbReference type="Proteomes" id="UP000632222"/>
    </source>
</evidence>